<sequence>MDSSICVAQITGFPAILHFEINIFCAINTFSAGISIPKSPRATITPSDASILKIIVDALLIFNF</sequence>
<dbReference type="Proteomes" id="UP000887563">
    <property type="component" value="Unplaced"/>
</dbReference>
<evidence type="ECO:0000313" key="2">
    <source>
        <dbReference type="WBParaSite" id="Minc3s00333g10392"/>
    </source>
</evidence>
<evidence type="ECO:0000313" key="1">
    <source>
        <dbReference type="Proteomes" id="UP000887563"/>
    </source>
</evidence>
<dbReference type="AlphaFoldDB" id="A0A914LC17"/>
<dbReference type="WBParaSite" id="Minc3s02446g30079">
    <property type="protein sequence ID" value="Minc3s02446g30079"/>
    <property type="gene ID" value="Minc3s02446g30079"/>
</dbReference>
<dbReference type="WBParaSite" id="Minc3s00333g10392">
    <property type="protein sequence ID" value="Minc3s00333g10392"/>
    <property type="gene ID" value="Minc3s00333g10392"/>
</dbReference>
<proteinExistence type="predicted"/>
<organism evidence="1 2">
    <name type="scientific">Meloidogyne incognita</name>
    <name type="common">Southern root-knot nematode worm</name>
    <name type="synonym">Oxyuris incognita</name>
    <dbReference type="NCBI Taxonomy" id="6306"/>
    <lineage>
        <taxon>Eukaryota</taxon>
        <taxon>Metazoa</taxon>
        <taxon>Ecdysozoa</taxon>
        <taxon>Nematoda</taxon>
        <taxon>Chromadorea</taxon>
        <taxon>Rhabditida</taxon>
        <taxon>Tylenchina</taxon>
        <taxon>Tylenchomorpha</taxon>
        <taxon>Tylenchoidea</taxon>
        <taxon>Meloidogynidae</taxon>
        <taxon>Meloidogyninae</taxon>
        <taxon>Meloidogyne</taxon>
        <taxon>Meloidogyne incognita group</taxon>
    </lineage>
</organism>
<evidence type="ECO:0000313" key="3">
    <source>
        <dbReference type="WBParaSite" id="Minc3s02446g30079"/>
    </source>
</evidence>
<protein>
    <submittedName>
        <fullName evidence="2 3">Uncharacterized protein</fullName>
    </submittedName>
</protein>
<name>A0A914LC17_MELIC</name>
<keyword evidence="1" id="KW-1185">Reference proteome</keyword>
<accession>A0A914LC17</accession>
<reference evidence="2 3" key="1">
    <citation type="submission" date="2022-11" db="UniProtKB">
        <authorList>
            <consortium name="WormBaseParasite"/>
        </authorList>
    </citation>
    <scope>IDENTIFICATION</scope>
</reference>